<organism evidence="5 6">
    <name type="scientific">Cellulomonas avistercoris</name>
    <dbReference type="NCBI Taxonomy" id="2762242"/>
    <lineage>
        <taxon>Bacteria</taxon>
        <taxon>Bacillati</taxon>
        <taxon>Actinomycetota</taxon>
        <taxon>Actinomycetes</taxon>
        <taxon>Micrococcales</taxon>
        <taxon>Cellulomonadaceae</taxon>
        <taxon>Cellulomonas</taxon>
    </lineage>
</organism>
<dbReference type="Proteomes" id="UP000604241">
    <property type="component" value="Unassembled WGS sequence"/>
</dbReference>
<dbReference type="Gene3D" id="3.90.550.10">
    <property type="entry name" value="Spore Coat Polysaccharide Biosynthesis Protein SpsA, Chain A"/>
    <property type="match status" value="1"/>
</dbReference>
<keyword evidence="4" id="KW-1133">Transmembrane helix</keyword>
<comment type="caution">
    <text evidence="5">The sequence shown here is derived from an EMBL/GenBank/DDBJ whole genome shotgun (WGS) entry which is preliminary data.</text>
</comment>
<accession>A0ABR8QB94</accession>
<dbReference type="RefSeq" id="WP_191781095.1">
    <property type="nucleotide sequence ID" value="NZ_JACSQV010000003.1"/>
</dbReference>
<protein>
    <submittedName>
        <fullName evidence="5">Glycosyltransferase family 2 protein</fullName>
    </submittedName>
</protein>
<feature type="transmembrane region" description="Helical" evidence="4">
    <location>
        <begin position="311"/>
        <end position="338"/>
    </location>
</feature>
<reference evidence="5 6" key="1">
    <citation type="submission" date="2020-08" db="EMBL/GenBank/DDBJ databases">
        <title>A Genomic Blueprint of the Chicken Gut Microbiome.</title>
        <authorList>
            <person name="Gilroy R."/>
            <person name="Ravi A."/>
            <person name="Getino M."/>
            <person name="Pursley I."/>
            <person name="Horton D.L."/>
            <person name="Alikhan N.-F."/>
            <person name="Baker D."/>
            <person name="Gharbi K."/>
            <person name="Hall N."/>
            <person name="Watson M."/>
            <person name="Adriaenssens E.M."/>
            <person name="Foster-Nyarko E."/>
            <person name="Jarju S."/>
            <person name="Secka A."/>
            <person name="Antonio M."/>
            <person name="Oren A."/>
            <person name="Chaudhuri R."/>
            <person name="La Ragione R.M."/>
            <person name="Hildebrand F."/>
            <person name="Pallen M.J."/>
        </authorList>
    </citation>
    <scope>NUCLEOTIDE SEQUENCE [LARGE SCALE GENOMIC DNA]</scope>
    <source>
        <strain evidence="5 6">Sa3CUA2</strain>
    </source>
</reference>
<dbReference type="SUPFAM" id="SSF53448">
    <property type="entry name" value="Nucleotide-diphospho-sugar transferases"/>
    <property type="match status" value="1"/>
</dbReference>
<proteinExistence type="inferred from homology"/>
<evidence type="ECO:0000313" key="5">
    <source>
        <dbReference type="EMBL" id="MBD7917704.1"/>
    </source>
</evidence>
<keyword evidence="3" id="KW-0808">Transferase</keyword>
<feature type="transmembrane region" description="Helical" evidence="4">
    <location>
        <begin position="350"/>
        <end position="370"/>
    </location>
</feature>
<evidence type="ECO:0000256" key="4">
    <source>
        <dbReference type="SAM" id="Phobius"/>
    </source>
</evidence>
<keyword evidence="2" id="KW-0328">Glycosyltransferase</keyword>
<comment type="similarity">
    <text evidence="1">Belongs to the glycosyltransferase 2 family.</text>
</comment>
<keyword evidence="6" id="KW-1185">Reference proteome</keyword>
<dbReference type="Pfam" id="PF13641">
    <property type="entry name" value="Glyco_tranf_2_3"/>
    <property type="match status" value="1"/>
</dbReference>
<feature type="transmembrane region" description="Helical" evidence="4">
    <location>
        <begin position="377"/>
        <end position="396"/>
    </location>
</feature>
<sequence length="495" mass="54548">MNDATWHAVLVAVLVALVALGLLPALGGIYQYLLVPVHGFRNHLRRAGPYLPRVAVVVPAWNEGAVLEASLERLMRLQYPADRLRVFVVDDASTDDTPDVVRAKAAEHPGRIVLLRRAQGGQGKAHTLNHGIAHLLTDDWMQALLIMDADVIYRPDALRRMTRHLADERVGAVTAYIREGSRRPGAIARFIGYEYVTAQACARRAQNVMGAVACLAGGAQLHSRANLEAIGGRIDTSTLAEDTFTTFLTQLDGRTVVFDGHAVVLAEEPDSVRALWKQRVRWARGNVQITHRFRRVWFRPSRTHRLGAPDFGLVWFSVFALPFTLVAASVGLVGLYFAAPGTAAEIFGQLWWFGIGTYVFITVTTLLVDLDTARRSWFEGLLFPGVGALVLVVASADPGFWQVTVPQALGLRMTTTGIEVWTLLLYCWPVLSMVLSRVVHDLEGVPVLGRLSKPLLYLVGYGPLLCAITLHAYVRQWRGAAQVWDKTEKTGKVVG</sequence>
<evidence type="ECO:0000256" key="1">
    <source>
        <dbReference type="ARBA" id="ARBA00006739"/>
    </source>
</evidence>
<keyword evidence="4" id="KW-0812">Transmembrane</keyword>
<keyword evidence="4" id="KW-0472">Membrane</keyword>
<dbReference type="InterPro" id="IPR029044">
    <property type="entry name" value="Nucleotide-diphossugar_trans"/>
</dbReference>
<feature type="transmembrane region" description="Helical" evidence="4">
    <location>
        <begin position="6"/>
        <end position="35"/>
    </location>
</feature>
<dbReference type="EMBL" id="JACSQV010000003">
    <property type="protein sequence ID" value="MBD7917704.1"/>
    <property type="molecule type" value="Genomic_DNA"/>
</dbReference>
<evidence type="ECO:0000313" key="6">
    <source>
        <dbReference type="Proteomes" id="UP000604241"/>
    </source>
</evidence>
<dbReference type="PANTHER" id="PTHR43630">
    <property type="entry name" value="POLY-BETA-1,6-N-ACETYL-D-GLUCOSAMINE SYNTHASE"/>
    <property type="match status" value="1"/>
</dbReference>
<feature type="transmembrane region" description="Helical" evidence="4">
    <location>
        <begin position="416"/>
        <end position="435"/>
    </location>
</feature>
<dbReference type="PANTHER" id="PTHR43630:SF1">
    <property type="entry name" value="POLY-BETA-1,6-N-ACETYL-D-GLUCOSAMINE SYNTHASE"/>
    <property type="match status" value="1"/>
</dbReference>
<name>A0ABR8QB94_9CELL</name>
<evidence type="ECO:0000256" key="3">
    <source>
        <dbReference type="ARBA" id="ARBA00022679"/>
    </source>
</evidence>
<feature type="transmembrane region" description="Helical" evidence="4">
    <location>
        <begin position="455"/>
        <end position="474"/>
    </location>
</feature>
<gene>
    <name evidence="5" type="ORF">H9657_05340</name>
</gene>
<evidence type="ECO:0000256" key="2">
    <source>
        <dbReference type="ARBA" id="ARBA00022676"/>
    </source>
</evidence>
<dbReference type="CDD" id="cd06423">
    <property type="entry name" value="CESA_like"/>
    <property type="match status" value="1"/>
</dbReference>